<dbReference type="PANTHER" id="PTHR43031">
    <property type="entry name" value="FAD-DEPENDENT OXIDOREDUCTASE"/>
    <property type="match status" value="1"/>
</dbReference>
<dbReference type="Gene3D" id="3.40.250.10">
    <property type="entry name" value="Rhodanese-like domain"/>
    <property type="match status" value="1"/>
</dbReference>
<dbReference type="SMART" id="SM00450">
    <property type="entry name" value="RHOD"/>
    <property type="match status" value="1"/>
</dbReference>
<dbReference type="PANTHER" id="PTHR43031:SF17">
    <property type="entry name" value="SULFURTRANSFERASE YTWF-RELATED"/>
    <property type="match status" value="1"/>
</dbReference>
<proteinExistence type="predicted"/>
<evidence type="ECO:0000259" key="1">
    <source>
        <dbReference type="PROSITE" id="PS50206"/>
    </source>
</evidence>
<comment type="caution">
    <text evidence="2">The sequence shown here is derived from an EMBL/GenBank/DDBJ whole genome shotgun (WGS) entry which is preliminary data.</text>
</comment>
<dbReference type="InterPro" id="IPR001763">
    <property type="entry name" value="Rhodanese-like_dom"/>
</dbReference>
<dbReference type="InterPro" id="IPR050229">
    <property type="entry name" value="GlpE_sulfurtransferase"/>
</dbReference>
<keyword evidence="3" id="KW-1185">Reference proteome</keyword>
<feature type="domain" description="Rhodanese" evidence="1">
    <location>
        <begin position="16"/>
        <end position="102"/>
    </location>
</feature>
<evidence type="ECO:0000313" key="3">
    <source>
        <dbReference type="Proteomes" id="UP001499974"/>
    </source>
</evidence>
<protein>
    <submittedName>
        <fullName evidence="2">Rhodanese-like domain-containing protein</fullName>
    </submittedName>
</protein>
<name>A0ABP8XCW9_9ACTN</name>
<dbReference type="CDD" id="cd00158">
    <property type="entry name" value="RHOD"/>
    <property type="match status" value="1"/>
</dbReference>
<accession>A0ABP8XCW9</accession>
<reference evidence="3" key="1">
    <citation type="journal article" date="2019" name="Int. J. Syst. Evol. Microbiol.">
        <title>The Global Catalogue of Microorganisms (GCM) 10K type strain sequencing project: providing services to taxonomists for standard genome sequencing and annotation.</title>
        <authorList>
            <consortium name="The Broad Institute Genomics Platform"/>
            <consortium name="The Broad Institute Genome Sequencing Center for Infectious Disease"/>
            <person name="Wu L."/>
            <person name="Ma J."/>
        </authorList>
    </citation>
    <scope>NUCLEOTIDE SEQUENCE [LARGE SCALE GENOMIC DNA]</scope>
    <source>
        <strain evidence="3">JCM 18531</strain>
    </source>
</reference>
<dbReference type="EMBL" id="BAABKM010000002">
    <property type="protein sequence ID" value="GAA4704301.1"/>
    <property type="molecule type" value="Genomic_DNA"/>
</dbReference>
<dbReference type="InterPro" id="IPR036873">
    <property type="entry name" value="Rhodanese-like_dom_sf"/>
</dbReference>
<dbReference type="SUPFAM" id="SSF52821">
    <property type="entry name" value="Rhodanese/Cell cycle control phosphatase"/>
    <property type="match status" value="1"/>
</dbReference>
<evidence type="ECO:0000313" key="2">
    <source>
        <dbReference type="EMBL" id="GAA4704301.1"/>
    </source>
</evidence>
<organism evidence="2 3">
    <name type="scientific">Nocardioides conyzicola</name>
    <dbReference type="NCBI Taxonomy" id="1651781"/>
    <lineage>
        <taxon>Bacteria</taxon>
        <taxon>Bacillati</taxon>
        <taxon>Actinomycetota</taxon>
        <taxon>Actinomycetes</taxon>
        <taxon>Propionibacteriales</taxon>
        <taxon>Nocardioidaceae</taxon>
        <taxon>Nocardioides</taxon>
    </lineage>
</organism>
<dbReference type="RefSeq" id="WP_345521335.1">
    <property type="nucleotide sequence ID" value="NZ_BAABKM010000002.1"/>
</dbReference>
<gene>
    <name evidence="2" type="ORF">GCM10023349_22290</name>
</gene>
<dbReference type="Proteomes" id="UP001499974">
    <property type="component" value="Unassembled WGS sequence"/>
</dbReference>
<dbReference type="Pfam" id="PF00581">
    <property type="entry name" value="Rhodanese"/>
    <property type="match status" value="1"/>
</dbReference>
<dbReference type="PROSITE" id="PS50206">
    <property type="entry name" value="RHODANESE_3"/>
    <property type="match status" value="1"/>
</dbReference>
<sequence length="111" mass="11872">MSQIPTVSIDAVPDPLPEELSVLDVREDFEWVGGHIDGAVHIPMNELPERLDEVGGGQTLVVCKVGGRSGQVVAWLAEQGYDVVNLDGGMLDWKAAGRPMVSENGQPPQVV</sequence>